<comment type="caution">
    <text evidence="3">The sequence shown here is derived from an EMBL/GenBank/DDBJ whole genome shotgun (WGS) entry which is preliminary data.</text>
</comment>
<dbReference type="PANTHER" id="PTHR37487:SF2">
    <property type="entry name" value="EXPRESSED PROTEIN"/>
    <property type="match status" value="1"/>
</dbReference>
<gene>
    <name evidence="3" type="ORF">DB88DRAFT_478818</name>
</gene>
<evidence type="ECO:0000313" key="4">
    <source>
        <dbReference type="Proteomes" id="UP001182556"/>
    </source>
</evidence>
<keyword evidence="1" id="KW-0812">Transmembrane</keyword>
<keyword evidence="2" id="KW-0732">Signal</keyword>
<feature type="chain" id="PRO_5042008564" evidence="2">
    <location>
        <begin position="18"/>
        <end position="228"/>
    </location>
</feature>
<accession>A0AAD9L8Z0</accession>
<keyword evidence="1" id="KW-1133">Transmembrane helix</keyword>
<name>A0AAD9L8Z0_PAPLA</name>
<reference evidence="3" key="1">
    <citation type="submission" date="2023-02" db="EMBL/GenBank/DDBJ databases">
        <title>Identification and recombinant expression of a fungal hydrolase from Papiliotrema laurentii that hydrolyzes apple cutin and clears colloidal polyester polyurethane.</title>
        <authorList>
            <consortium name="DOE Joint Genome Institute"/>
            <person name="Roman V.A."/>
            <person name="Bojanowski C."/>
            <person name="Crable B.R."/>
            <person name="Wagner D.N."/>
            <person name="Hung C.S."/>
            <person name="Nadeau L.J."/>
            <person name="Schratz L."/>
            <person name="Haridas S."/>
            <person name="Pangilinan J."/>
            <person name="Lipzen A."/>
            <person name="Na H."/>
            <person name="Yan M."/>
            <person name="Ng V."/>
            <person name="Grigoriev I.V."/>
            <person name="Spatafora J.W."/>
            <person name="Barlow D."/>
            <person name="Biffinger J."/>
            <person name="Kelley-Loughnane N."/>
            <person name="Varaljay V.A."/>
            <person name="Crookes-Goodson W.J."/>
        </authorList>
    </citation>
    <scope>NUCLEOTIDE SEQUENCE</scope>
    <source>
        <strain evidence="3">5307AH</strain>
    </source>
</reference>
<dbReference type="Proteomes" id="UP001182556">
    <property type="component" value="Unassembled WGS sequence"/>
</dbReference>
<evidence type="ECO:0000313" key="3">
    <source>
        <dbReference type="EMBL" id="KAK1927666.1"/>
    </source>
</evidence>
<dbReference type="PANTHER" id="PTHR37487">
    <property type="entry name" value="CHROMOSOME 1, WHOLE GENOME SHOTGUN SEQUENCE"/>
    <property type="match status" value="1"/>
</dbReference>
<feature type="signal peptide" evidence="2">
    <location>
        <begin position="1"/>
        <end position="17"/>
    </location>
</feature>
<protein>
    <submittedName>
        <fullName evidence="3">Uncharacterized protein</fullName>
    </submittedName>
</protein>
<feature type="transmembrane region" description="Helical" evidence="1">
    <location>
        <begin position="204"/>
        <end position="227"/>
    </location>
</feature>
<evidence type="ECO:0000256" key="1">
    <source>
        <dbReference type="SAM" id="Phobius"/>
    </source>
</evidence>
<organism evidence="3 4">
    <name type="scientific">Papiliotrema laurentii</name>
    <name type="common">Cryptococcus laurentii</name>
    <dbReference type="NCBI Taxonomy" id="5418"/>
    <lineage>
        <taxon>Eukaryota</taxon>
        <taxon>Fungi</taxon>
        <taxon>Dikarya</taxon>
        <taxon>Basidiomycota</taxon>
        <taxon>Agaricomycotina</taxon>
        <taxon>Tremellomycetes</taxon>
        <taxon>Tremellales</taxon>
        <taxon>Rhynchogastremaceae</taxon>
        <taxon>Papiliotrema</taxon>
    </lineage>
</organism>
<dbReference type="AlphaFoldDB" id="A0AAD9L8Z0"/>
<proteinExistence type="predicted"/>
<sequence>MFAKLALALGLVASAFAQNSFSINTPAALVQCQPASISWVGGTGPFILAVIPGGQTGAAALTTIGDNVQSSPVTWNVNLASGTSITLKLTDSTGNIAYSSPLTIQAGSSSACLNASASTSGIATTGAITTTGSGSATLSATTSASGTTSTTSVAAASSASSASRASSAASSAAASSAASSASTARSSAPASASSAPAAASSTGAALGGAVAGVPAIVAGVLGGFAMLL</sequence>
<keyword evidence="4" id="KW-1185">Reference proteome</keyword>
<keyword evidence="1" id="KW-0472">Membrane</keyword>
<evidence type="ECO:0000256" key="2">
    <source>
        <dbReference type="SAM" id="SignalP"/>
    </source>
</evidence>
<dbReference type="EMBL" id="JAODAN010000001">
    <property type="protein sequence ID" value="KAK1927666.1"/>
    <property type="molecule type" value="Genomic_DNA"/>
</dbReference>